<dbReference type="EMBL" id="GGEC01083884">
    <property type="protein sequence ID" value="MBX64368.1"/>
    <property type="molecule type" value="Transcribed_RNA"/>
</dbReference>
<evidence type="ECO:0000313" key="1">
    <source>
        <dbReference type="EMBL" id="MBX64368.1"/>
    </source>
</evidence>
<reference evidence="1" key="1">
    <citation type="submission" date="2018-02" db="EMBL/GenBank/DDBJ databases">
        <title>Rhizophora mucronata_Transcriptome.</title>
        <authorList>
            <person name="Meera S.P."/>
            <person name="Sreeshan A."/>
            <person name="Augustine A."/>
        </authorList>
    </citation>
    <scope>NUCLEOTIDE SEQUENCE</scope>
    <source>
        <tissue evidence="1">Leaf</tissue>
    </source>
</reference>
<accession>A0A2P2QBJ1</accession>
<protein>
    <submittedName>
        <fullName evidence="1">Uncharacterized protein</fullName>
    </submittedName>
</protein>
<name>A0A2P2QBJ1_RHIMU</name>
<sequence length="65" mass="7487">MSIGNMLTLLPMNVGYCNDNKRDYKSFVTDCHPQIQNTKIITRVDHQTPYKSDTHTLSNRCKENG</sequence>
<dbReference type="AlphaFoldDB" id="A0A2P2QBJ1"/>
<organism evidence="1">
    <name type="scientific">Rhizophora mucronata</name>
    <name type="common">Asiatic mangrove</name>
    <dbReference type="NCBI Taxonomy" id="61149"/>
    <lineage>
        <taxon>Eukaryota</taxon>
        <taxon>Viridiplantae</taxon>
        <taxon>Streptophyta</taxon>
        <taxon>Embryophyta</taxon>
        <taxon>Tracheophyta</taxon>
        <taxon>Spermatophyta</taxon>
        <taxon>Magnoliopsida</taxon>
        <taxon>eudicotyledons</taxon>
        <taxon>Gunneridae</taxon>
        <taxon>Pentapetalae</taxon>
        <taxon>rosids</taxon>
        <taxon>fabids</taxon>
        <taxon>Malpighiales</taxon>
        <taxon>Rhizophoraceae</taxon>
        <taxon>Rhizophora</taxon>
    </lineage>
</organism>
<proteinExistence type="predicted"/>